<accession>A0ABT9Q6J4</accession>
<evidence type="ECO:0000313" key="2">
    <source>
        <dbReference type="EMBL" id="MDP9841744.1"/>
    </source>
</evidence>
<protein>
    <submittedName>
        <fullName evidence="2">Uncharacterized protein</fullName>
    </submittedName>
</protein>
<dbReference type="Proteomes" id="UP001225356">
    <property type="component" value="Unassembled WGS sequence"/>
</dbReference>
<organism evidence="2 3">
    <name type="scientific">Streptosporangium lutulentum</name>
    <dbReference type="NCBI Taxonomy" id="1461250"/>
    <lineage>
        <taxon>Bacteria</taxon>
        <taxon>Bacillati</taxon>
        <taxon>Actinomycetota</taxon>
        <taxon>Actinomycetes</taxon>
        <taxon>Streptosporangiales</taxon>
        <taxon>Streptosporangiaceae</taxon>
        <taxon>Streptosporangium</taxon>
    </lineage>
</organism>
<evidence type="ECO:0000313" key="3">
    <source>
        <dbReference type="Proteomes" id="UP001225356"/>
    </source>
</evidence>
<gene>
    <name evidence="2" type="ORF">J2853_000955</name>
</gene>
<comment type="caution">
    <text evidence="2">The sequence shown here is derived from an EMBL/GenBank/DDBJ whole genome shotgun (WGS) entry which is preliminary data.</text>
</comment>
<name>A0ABT9Q6J4_9ACTN</name>
<dbReference type="RefSeq" id="WP_307555326.1">
    <property type="nucleotide sequence ID" value="NZ_JAUSQU010000001.1"/>
</dbReference>
<reference evidence="2 3" key="1">
    <citation type="submission" date="2023-07" db="EMBL/GenBank/DDBJ databases">
        <title>Sequencing the genomes of 1000 actinobacteria strains.</title>
        <authorList>
            <person name="Klenk H.-P."/>
        </authorList>
    </citation>
    <scope>NUCLEOTIDE SEQUENCE [LARGE SCALE GENOMIC DNA]</scope>
    <source>
        <strain evidence="2 3">DSM 46740</strain>
    </source>
</reference>
<dbReference type="InterPro" id="IPR046030">
    <property type="entry name" value="DUF5988"/>
</dbReference>
<evidence type="ECO:0000256" key="1">
    <source>
        <dbReference type="SAM" id="MobiDB-lite"/>
    </source>
</evidence>
<sequence>MRKTIALAAPPTAEESASPDEGPVDVVLEGGPAYVPRQLRVEHAAAVAGKIKVPYGAGYEHFERVRSGVSSAWVFHWTMRTRIAE</sequence>
<dbReference type="EMBL" id="JAUSQU010000001">
    <property type="protein sequence ID" value="MDP9841744.1"/>
    <property type="molecule type" value="Genomic_DNA"/>
</dbReference>
<proteinExistence type="predicted"/>
<dbReference type="Pfam" id="PF19450">
    <property type="entry name" value="DUF5988"/>
    <property type="match status" value="1"/>
</dbReference>
<keyword evidence="3" id="KW-1185">Reference proteome</keyword>
<feature type="compositionally biased region" description="Low complexity" evidence="1">
    <location>
        <begin position="1"/>
        <end position="21"/>
    </location>
</feature>
<feature type="region of interest" description="Disordered" evidence="1">
    <location>
        <begin position="1"/>
        <end position="23"/>
    </location>
</feature>